<dbReference type="EMBL" id="OU015566">
    <property type="protein sequence ID" value="CAG5108449.1"/>
    <property type="molecule type" value="Genomic_DNA"/>
</dbReference>
<gene>
    <name evidence="1" type="ORF">OKIOD_LOCUS12566</name>
</gene>
<reference evidence="1 2" key="1">
    <citation type="submission" date="2021-04" db="EMBL/GenBank/DDBJ databases">
        <authorList>
            <person name="Bliznina A."/>
        </authorList>
    </citation>
    <scope>NUCLEOTIDE SEQUENCE [LARGE SCALE GENOMIC DNA]</scope>
</reference>
<protein>
    <submittedName>
        <fullName evidence="1">Oidioi.mRNA.OKI2018_I69.chr1.g3801.t1.cds</fullName>
    </submittedName>
</protein>
<sequence>MPTLVDDILWCYQRYDAKRRVIQFALTYILGWEVPLPEEICNEKQTVTLRNFLKETSGIIKSLPPFEYPKERLICIPSRSTLITWLVRCQLFMIGNESIDKETKKNVILEFFNSHFHKCNLCWRSFNKASPEDIDKECQASRAMLEKYLESEGLAPIKKPIELVDYVITYCGNEIQGEEFELGTLEDLFSKPVGFYLQS</sequence>
<keyword evidence="2" id="KW-1185">Reference proteome</keyword>
<name>A0ABN7SYT5_OIKDI</name>
<organism evidence="1 2">
    <name type="scientific">Oikopleura dioica</name>
    <name type="common">Tunicate</name>
    <dbReference type="NCBI Taxonomy" id="34765"/>
    <lineage>
        <taxon>Eukaryota</taxon>
        <taxon>Metazoa</taxon>
        <taxon>Chordata</taxon>
        <taxon>Tunicata</taxon>
        <taxon>Appendicularia</taxon>
        <taxon>Copelata</taxon>
        <taxon>Oikopleuridae</taxon>
        <taxon>Oikopleura</taxon>
    </lineage>
</organism>
<accession>A0ABN7SYT5</accession>
<proteinExistence type="predicted"/>
<dbReference type="Proteomes" id="UP001158576">
    <property type="component" value="Chromosome 1"/>
</dbReference>
<evidence type="ECO:0000313" key="2">
    <source>
        <dbReference type="Proteomes" id="UP001158576"/>
    </source>
</evidence>
<evidence type="ECO:0000313" key="1">
    <source>
        <dbReference type="EMBL" id="CAG5108449.1"/>
    </source>
</evidence>